<name>A0A5B7DHC2_PORTR</name>
<protein>
    <submittedName>
        <fullName evidence="2">Uncharacterized protein</fullName>
    </submittedName>
</protein>
<feature type="region of interest" description="Disordered" evidence="1">
    <location>
        <begin position="67"/>
        <end position="96"/>
    </location>
</feature>
<gene>
    <name evidence="2" type="ORF">E2C01_013529</name>
</gene>
<feature type="compositionally biased region" description="Basic and acidic residues" evidence="1">
    <location>
        <begin position="67"/>
        <end position="77"/>
    </location>
</feature>
<organism evidence="2 3">
    <name type="scientific">Portunus trituberculatus</name>
    <name type="common">Swimming crab</name>
    <name type="synonym">Neptunus trituberculatus</name>
    <dbReference type="NCBI Taxonomy" id="210409"/>
    <lineage>
        <taxon>Eukaryota</taxon>
        <taxon>Metazoa</taxon>
        <taxon>Ecdysozoa</taxon>
        <taxon>Arthropoda</taxon>
        <taxon>Crustacea</taxon>
        <taxon>Multicrustacea</taxon>
        <taxon>Malacostraca</taxon>
        <taxon>Eumalacostraca</taxon>
        <taxon>Eucarida</taxon>
        <taxon>Decapoda</taxon>
        <taxon>Pleocyemata</taxon>
        <taxon>Brachyura</taxon>
        <taxon>Eubrachyura</taxon>
        <taxon>Portunoidea</taxon>
        <taxon>Portunidae</taxon>
        <taxon>Portuninae</taxon>
        <taxon>Portunus</taxon>
    </lineage>
</organism>
<sequence>MPSSMERSWPPGERIPPTVLREEADPPSSSAREPVDRRCWRGSRRCQACSSEKLWLGADDERRADSKGLAADKDVGRGTDVPMGAPTLRREGRGQQREEGGALCLDGLCVPQSGGWQGWWRRGKVSVVAHHLIRGHSHHGIGRLRLVKAWPSQRLRHEQVIQVDIIKVHVLSGIESKRVASQKVIHR</sequence>
<evidence type="ECO:0000256" key="1">
    <source>
        <dbReference type="SAM" id="MobiDB-lite"/>
    </source>
</evidence>
<evidence type="ECO:0000313" key="2">
    <source>
        <dbReference type="EMBL" id="MPC20577.1"/>
    </source>
</evidence>
<evidence type="ECO:0000313" key="3">
    <source>
        <dbReference type="Proteomes" id="UP000324222"/>
    </source>
</evidence>
<dbReference type="EMBL" id="VSRR010000886">
    <property type="protein sequence ID" value="MPC20577.1"/>
    <property type="molecule type" value="Genomic_DNA"/>
</dbReference>
<dbReference type="AlphaFoldDB" id="A0A5B7DHC2"/>
<comment type="caution">
    <text evidence="2">The sequence shown here is derived from an EMBL/GenBank/DDBJ whole genome shotgun (WGS) entry which is preliminary data.</text>
</comment>
<reference evidence="2 3" key="1">
    <citation type="submission" date="2019-05" db="EMBL/GenBank/DDBJ databases">
        <title>Another draft genome of Portunus trituberculatus and its Hox gene families provides insights of decapod evolution.</title>
        <authorList>
            <person name="Jeong J.-H."/>
            <person name="Song I."/>
            <person name="Kim S."/>
            <person name="Choi T."/>
            <person name="Kim D."/>
            <person name="Ryu S."/>
            <person name="Kim W."/>
        </authorList>
    </citation>
    <scope>NUCLEOTIDE SEQUENCE [LARGE SCALE GENOMIC DNA]</scope>
    <source>
        <tissue evidence="2">Muscle</tissue>
    </source>
</reference>
<feature type="region of interest" description="Disordered" evidence="1">
    <location>
        <begin position="1"/>
        <end position="37"/>
    </location>
</feature>
<keyword evidence="3" id="KW-1185">Reference proteome</keyword>
<proteinExistence type="predicted"/>
<accession>A0A5B7DHC2</accession>
<dbReference type="Proteomes" id="UP000324222">
    <property type="component" value="Unassembled WGS sequence"/>
</dbReference>